<evidence type="ECO:0000256" key="1">
    <source>
        <dbReference type="SAM" id="MobiDB-lite"/>
    </source>
</evidence>
<sequence>MKLAITWMFGILAAVTVLFGGYGDDRAGTIAAGQDPVPCPEVQPQSASSPFDDQAPDRDNDDQERERIERSEDLQERRDQIMPDTCVPFFQSAA</sequence>
<feature type="compositionally biased region" description="Basic and acidic residues" evidence="1">
    <location>
        <begin position="64"/>
        <end position="81"/>
    </location>
</feature>
<dbReference type="EMBL" id="JBHTCS010000025">
    <property type="protein sequence ID" value="MFC7450488.1"/>
    <property type="molecule type" value="Genomic_DNA"/>
</dbReference>
<evidence type="ECO:0000313" key="2">
    <source>
        <dbReference type="EMBL" id="MFC7450488.1"/>
    </source>
</evidence>
<organism evidence="2 3">
    <name type="scientific">Rhodococcus daqingensis</name>
    <dbReference type="NCBI Taxonomy" id="2479363"/>
    <lineage>
        <taxon>Bacteria</taxon>
        <taxon>Bacillati</taxon>
        <taxon>Actinomycetota</taxon>
        <taxon>Actinomycetes</taxon>
        <taxon>Mycobacteriales</taxon>
        <taxon>Nocardiaceae</taxon>
        <taxon>Rhodococcus</taxon>
    </lineage>
</organism>
<evidence type="ECO:0000313" key="3">
    <source>
        <dbReference type="Proteomes" id="UP001596484"/>
    </source>
</evidence>
<dbReference type="RefSeq" id="WP_378408457.1">
    <property type="nucleotide sequence ID" value="NZ_JBHTCS010000025.1"/>
</dbReference>
<feature type="region of interest" description="Disordered" evidence="1">
    <location>
        <begin position="27"/>
        <end position="94"/>
    </location>
</feature>
<keyword evidence="3" id="KW-1185">Reference proteome</keyword>
<evidence type="ECO:0008006" key="4">
    <source>
        <dbReference type="Google" id="ProtNLM"/>
    </source>
</evidence>
<dbReference type="Proteomes" id="UP001596484">
    <property type="component" value="Unassembled WGS sequence"/>
</dbReference>
<accession>A0ABW2S4L2</accession>
<proteinExistence type="predicted"/>
<comment type="caution">
    <text evidence="2">The sequence shown here is derived from an EMBL/GenBank/DDBJ whole genome shotgun (WGS) entry which is preliminary data.</text>
</comment>
<protein>
    <recommendedName>
        <fullName evidence="4">Secreted protein</fullName>
    </recommendedName>
</protein>
<gene>
    <name evidence="2" type="ORF">ACFQS9_21560</name>
</gene>
<reference evidence="3" key="1">
    <citation type="journal article" date="2019" name="Int. J. Syst. Evol. Microbiol.">
        <title>The Global Catalogue of Microorganisms (GCM) 10K type strain sequencing project: providing services to taxonomists for standard genome sequencing and annotation.</title>
        <authorList>
            <consortium name="The Broad Institute Genomics Platform"/>
            <consortium name="The Broad Institute Genome Sequencing Center for Infectious Disease"/>
            <person name="Wu L."/>
            <person name="Ma J."/>
        </authorList>
    </citation>
    <scope>NUCLEOTIDE SEQUENCE [LARGE SCALE GENOMIC DNA]</scope>
    <source>
        <strain evidence="3">ICMP 19430</strain>
    </source>
</reference>
<name>A0ABW2S4L2_9NOCA</name>